<protein>
    <submittedName>
        <fullName evidence="1">Uncharacterized protein</fullName>
    </submittedName>
</protein>
<sequence>MSNSGQQQCAKTVGLLMQCVSGLTVKYGQLGVDGMTLARVAMTISAFSATMSLFLKT</sequence>
<geneLocation type="plasmid" evidence="1">
    <name>unnamed</name>
</geneLocation>
<keyword evidence="1" id="KW-0614">Plasmid</keyword>
<dbReference type="HOGENOM" id="CLU_211270_0_0_2"/>
<dbReference type="Proteomes" id="UP000019024">
    <property type="component" value="Plasmid unnamed2"/>
</dbReference>
<proteinExistence type="predicted"/>
<dbReference type="KEGG" id="hlr:HALLA_00980"/>
<name>W0JTJ4_9EURY</name>
<accession>W0JTJ4</accession>
<gene>
    <name evidence="1" type="ORF">HALLA_00980</name>
</gene>
<dbReference type="AlphaFoldDB" id="W0JTJ4"/>
<keyword evidence="2" id="KW-1185">Reference proteome</keyword>
<reference evidence="1 2" key="1">
    <citation type="submission" date="2014-01" db="EMBL/GenBank/DDBJ databases">
        <authorList>
            <consortium name="DOE Joint Genome Institute"/>
            <person name="Anderson I."/>
            <person name="Huntemann M."/>
            <person name="Han J."/>
            <person name="Chen A."/>
            <person name="Kyrpides N."/>
            <person name="Mavromatis K."/>
            <person name="Markowitz V."/>
            <person name="Palaniappan K."/>
            <person name="Ivanova N."/>
            <person name="Schaumberg A."/>
            <person name="Pati A."/>
            <person name="Liolios K."/>
            <person name="Nordberg H.P."/>
            <person name="Cantor M.N."/>
            <person name="Hua S.X."/>
            <person name="Woyke T."/>
        </authorList>
    </citation>
    <scope>NUCLEOTIDE SEQUENCE [LARGE SCALE GENOMIC DNA]</scope>
    <source>
        <strain evidence="1 2">XH-48</strain>
        <plasmid evidence="2">2</plasmid>
    </source>
</reference>
<dbReference type="EMBL" id="CP007057">
    <property type="protein sequence ID" value="AHG01899.1"/>
    <property type="molecule type" value="Genomic_DNA"/>
</dbReference>
<evidence type="ECO:0000313" key="2">
    <source>
        <dbReference type="Proteomes" id="UP000019024"/>
    </source>
</evidence>
<evidence type="ECO:0000313" key="1">
    <source>
        <dbReference type="EMBL" id="AHG01899.1"/>
    </source>
</evidence>
<organism evidence="1 2">
    <name type="scientific">Halostagnicola larsenii XH-48</name>
    <dbReference type="NCBI Taxonomy" id="797299"/>
    <lineage>
        <taxon>Archaea</taxon>
        <taxon>Methanobacteriati</taxon>
        <taxon>Methanobacteriota</taxon>
        <taxon>Stenosarchaea group</taxon>
        <taxon>Halobacteria</taxon>
        <taxon>Halobacteriales</taxon>
        <taxon>Natrialbaceae</taxon>
        <taxon>Halostagnicola</taxon>
    </lineage>
</organism>